<evidence type="ECO:0000313" key="1">
    <source>
        <dbReference type="EMBL" id="RGS38173.1"/>
    </source>
</evidence>
<reference evidence="1 2" key="1">
    <citation type="submission" date="2018-08" db="EMBL/GenBank/DDBJ databases">
        <title>A genome reference for cultivated species of the human gut microbiota.</title>
        <authorList>
            <person name="Zou Y."/>
            <person name="Xue W."/>
            <person name="Luo G."/>
        </authorList>
    </citation>
    <scope>NUCLEOTIDE SEQUENCE [LARGE SCALE GENOMIC DNA]</scope>
    <source>
        <strain evidence="1 2">AF22-3AC</strain>
    </source>
</reference>
<dbReference type="Proteomes" id="UP000283341">
    <property type="component" value="Unassembled WGS sequence"/>
</dbReference>
<dbReference type="Pfam" id="PF12668">
    <property type="entry name" value="DUF3791"/>
    <property type="match status" value="1"/>
</dbReference>
<dbReference type="InterPro" id="IPR024269">
    <property type="entry name" value="DUF3791"/>
</dbReference>
<accession>A0A412IKI7</accession>
<comment type="caution">
    <text evidence="1">The sequence shown here is derived from an EMBL/GenBank/DDBJ whole genome shotgun (WGS) entry which is preliminary data.</text>
</comment>
<dbReference type="RefSeq" id="WP_118402182.1">
    <property type="nucleotide sequence ID" value="NZ_JADNFX010000056.1"/>
</dbReference>
<proteinExistence type="predicted"/>
<dbReference type="AlphaFoldDB" id="A0A412IKI7"/>
<gene>
    <name evidence="1" type="ORF">DWX97_07330</name>
</gene>
<sequence>MERNFEFSETESRLAFAALCVECAAKRLGCTAGDMYRRMKRVGLIQQIARQLDPLHTQSREYVTQDIVNAVQRLEAQQGIEYKGKKSC</sequence>
<evidence type="ECO:0000313" key="2">
    <source>
        <dbReference type="Proteomes" id="UP000283341"/>
    </source>
</evidence>
<protein>
    <submittedName>
        <fullName evidence="1">DUF3791 domain-containing protein</fullName>
    </submittedName>
</protein>
<name>A0A412IKI7_9BACE</name>
<dbReference type="EMBL" id="QRVJ01000004">
    <property type="protein sequence ID" value="RGS38173.1"/>
    <property type="molecule type" value="Genomic_DNA"/>
</dbReference>
<organism evidence="1 2">
    <name type="scientific">Bacteroides cellulosilyticus</name>
    <dbReference type="NCBI Taxonomy" id="246787"/>
    <lineage>
        <taxon>Bacteria</taxon>
        <taxon>Pseudomonadati</taxon>
        <taxon>Bacteroidota</taxon>
        <taxon>Bacteroidia</taxon>
        <taxon>Bacteroidales</taxon>
        <taxon>Bacteroidaceae</taxon>
        <taxon>Bacteroides</taxon>
    </lineage>
</organism>